<proteinExistence type="predicted"/>
<dbReference type="RefSeq" id="WP_219670409.1">
    <property type="nucleotide sequence ID" value="NZ_WTFF01000262.1"/>
</dbReference>
<keyword evidence="2" id="KW-1185">Reference proteome</keyword>
<sequence>MSRWRSLEQMEAEAANLAVTGLGLEVRASPAHPGGVCRTATVPCPLCLRPGAVQRRFGSTLVHCTPCSGGFGIVHDPVRCWELLR</sequence>
<protein>
    <recommendedName>
        <fullName evidence="3">Transcription factor zinc-finger domain-containing protein</fullName>
    </recommendedName>
</protein>
<accession>A0ABS6ZCQ4</accession>
<organism evidence="1 2">
    <name type="scientific">Streptomyces bambusae</name>
    <dbReference type="NCBI Taxonomy" id="1550616"/>
    <lineage>
        <taxon>Bacteria</taxon>
        <taxon>Bacillati</taxon>
        <taxon>Actinomycetota</taxon>
        <taxon>Actinomycetes</taxon>
        <taxon>Kitasatosporales</taxon>
        <taxon>Streptomycetaceae</taxon>
        <taxon>Streptomyces</taxon>
    </lineage>
</organism>
<evidence type="ECO:0000313" key="2">
    <source>
        <dbReference type="Proteomes" id="UP000812013"/>
    </source>
</evidence>
<name>A0ABS6ZCQ4_9ACTN</name>
<evidence type="ECO:0000313" key="1">
    <source>
        <dbReference type="EMBL" id="MBW5485513.1"/>
    </source>
</evidence>
<evidence type="ECO:0008006" key="3">
    <source>
        <dbReference type="Google" id="ProtNLM"/>
    </source>
</evidence>
<dbReference type="Proteomes" id="UP000812013">
    <property type="component" value="Unassembled WGS sequence"/>
</dbReference>
<reference evidence="1 2" key="1">
    <citation type="submission" date="2019-12" db="EMBL/GenBank/DDBJ databases">
        <title>Genome sequence of Streptomyces bambusae.</title>
        <authorList>
            <person name="Bansal K."/>
            <person name="Choksket S."/>
            <person name="Korpole S."/>
            <person name="Patil P.B."/>
        </authorList>
    </citation>
    <scope>NUCLEOTIDE SEQUENCE [LARGE SCALE GENOMIC DNA]</scope>
    <source>
        <strain evidence="1 2">SK60</strain>
    </source>
</reference>
<gene>
    <name evidence="1" type="ORF">GPJ59_27495</name>
</gene>
<dbReference type="EMBL" id="WTFF01000262">
    <property type="protein sequence ID" value="MBW5485513.1"/>
    <property type="molecule type" value="Genomic_DNA"/>
</dbReference>
<comment type="caution">
    <text evidence="1">The sequence shown here is derived from an EMBL/GenBank/DDBJ whole genome shotgun (WGS) entry which is preliminary data.</text>
</comment>